<organism evidence="3 4">
    <name type="scientific">Biomaibacter acetigenes</name>
    <dbReference type="NCBI Taxonomy" id="2316383"/>
    <lineage>
        <taxon>Bacteria</taxon>
        <taxon>Bacillati</taxon>
        <taxon>Bacillota</taxon>
        <taxon>Clostridia</taxon>
        <taxon>Thermosediminibacterales</taxon>
        <taxon>Tepidanaerobacteraceae</taxon>
        <taxon>Biomaibacter</taxon>
    </lineage>
</organism>
<dbReference type="EMBL" id="CP033169">
    <property type="protein sequence ID" value="AYO29854.1"/>
    <property type="molecule type" value="Genomic_DNA"/>
</dbReference>
<dbReference type="Pfam" id="PF07833">
    <property type="entry name" value="Cu_amine_oxidN1"/>
    <property type="match status" value="1"/>
</dbReference>
<feature type="domain" description="Copper amine oxidase-like N-terminal" evidence="2">
    <location>
        <begin position="53"/>
        <end position="101"/>
    </location>
</feature>
<reference evidence="3 4" key="1">
    <citation type="submission" date="2018-10" db="EMBL/GenBank/DDBJ databases">
        <authorList>
            <person name="Zhang X."/>
        </authorList>
    </citation>
    <scope>NUCLEOTIDE SEQUENCE [LARGE SCALE GENOMIC DNA]</scope>
    <source>
        <strain evidence="3 4">SK-G1</strain>
    </source>
</reference>
<evidence type="ECO:0000256" key="1">
    <source>
        <dbReference type="SAM" id="Coils"/>
    </source>
</evidence>
<gene>
    <name evidence="3" type="ORF">D2962_03860</name>
</gene>
<proteinExistence type="predicted"/>
<accession>A0A3G2R2Z1</accession>
<dbReference type="AlphaFoldDB" id="A0A3G2R2Z1"/>
<dbReference type="InterPro" id="IPR036582">
    <property type="entry name" value="Mao_N_sf"/>
</dbReference>
<dbReference type="Proteomes" id="UP000280960">
    <property type="component" value="Chromosome"/>
</dbReference>
<sequence>MNISSVEVFIMRRKFYVLLAVIISGALIFSSAAQGFGGTKNIKAFFNNIKIFVDGKQQAGTPEPFIYDNTTYVPIRLVSTALGAKVYWDAKQNAVVISGKGQVNQALEQEIASLKSQLEQKDAELVQLRQQNAYMGIRIGELESSIKKLEEEKKKDPAKELEDYLNDEYSRWNRMDFDFDVDGDEDDLEVTIGIDLSDYRSRWNSTDKDDIEDWLGDIYDYVQDEYLDADFFGTIEDTYGDETLVEFEASGSKLKVDFKYSAEAFDDLEDDLNDMYGENLDDYSSRFGDMTADISVDGDEDDEEIFITITVDTSDYGDEWDDVKETDDAEEWIEDIVNYVLDRFEDYDVSGEVVNQNDDTMASFDVDSSGKVIFDWDYSY</sequence>
<evidence type="ECO:0000313" key="4">
    <source>
        <dbReference type="Proteomes" id="UP000280960"/>
    </source>
</evidence>
<dbReference type="KEGG" id="bacg:D2962_03860"/>
<feature type="coiled-coil region" evidence="1">
    <location>
        <begin position="104"/>
        <end position="131"/>
    </location>
</feature>
<evidence type="ECO:0000259" key="2">
    <source>
        <dbReference type="Pfam" id="PF07833"/>
    </source>
</evidence>
<dbReference type="InterPro" id="IPR012854">
    <property type="entry name" value="Cu_amine_oxidase-like_N"/>
</dbReference>
<keyword evidence="4" id="KW-1185">Reference proteome</keyword>
<dbReference type="SUPFAM" id="SSF55383">
    <property type="entry name" value="Copper amine oxidase, domain N"/>
    <property type="match status" value="1"/>
</dbReference>
<keyword evidence="1" id="KW-0175">Coiled coil</keyword>
<protein>
    <submittedName>
        <fullName evidence="3">Copper amine oxidase N-terminal domain-containing protein</fullName>
    </submittedName>
</protein>
<dbReference type="Gene3D" id="3.30.457.10">
    <property type="entry name" value="Copper amine oxidase-like, N-terminal domain"/>
    <property type="match status" value="1"/>
</dbReference>
<evidence type="ECO:0000313" key="3">
    <source>
        <dbReference type="EMBL" id="AYO29854.1"/>
    </source>
</evidence>
<name>A0A3G2R2Z1_9FIRM</name>